<gene>
    <name evidence="2" type="ORF">GCM10008943_34260</name>
</gene>
<protein>
    <submittedName>
        <fullName evidence="2">Uncharacterized protein</fullName>
    </submittedName>
</protein>
<dbReference type="RefSeq" id="WP_343808630.1">
    <property type="nucleotide sequence ID" value="NZ_BAAADE010000033.1"/>
</dbReference>
<feature type="compositionally biased region" description="Basic and acidic residues" evidence="1">
    <location>
        <begin position="114"/>
        <end position="126"/>
    </location>
</feature>
<proteinExistence type="predicted"/>
<dbReference type="EMBL" id="BAAADE010000033">
    <property type="protein sequence ID" value="GAA0616947.1"/>
    <property type="molecule type" value="Genomic_DNA"/>
</dbReference>
<comment type="caution">
    <text evidence="2">The sequence shown here is derived from an EMBL/GenBank/DDBJ whole genome shotgun (WGS) entry which is preliminary data.</text>
</comment>
<dbReference type="Proteomes" id="UP001424441">
    <property type="component" value="Unassembled WGS sequence"/>
</dbReference>
<name>A0ABN1GR04_9HYPH</name>
<sequence>MSRWIRVQTAIFDHELFQAEPLTEREAWLWLIAHAAWKDTKHRIGMDLHDVQAGSLFVTLRQLQKEWRWKSDYRVRSFLKLLEKHEMIVQKTNAGKTQVTICNYAHYQEVERTENAAKTQEQRTKDTNTPVNTSSLRSDVSVKSVDQEFENEFWPSYPRKVGKGQALKAFRTARKQVGLEPILAGLSRYAAARNGENPEYTKHASTWLNGQCWLDEDQPKFSPHRSDPPRRRGETATDIWRDELIERGVLRNEPDGHQSNILDVGFGGGHFESNVHPLRVAFAGSK</sequence>
<feature type="region of interest" description="Disordered" evidence="1">
    <location>
        <begin position="114"/>
        <end position="139"/>
    </location>
</feature>
<reference evidence="2 3" key="1">
    <citation type="journal article" date="2019" name="Int. J. Syst. Evol. Microbiol.">
        <title>The Global Catalogue of Microorganisms (GCM) 10K type strain sequencing project: providing services to taxonomists for standard genome sequencing and annotation.</title>
        <authorList>
            <consortium name="The Broad Institute Genomics Platform"/>
            <consortium name="The Broad Institute Genome Sequencing Center for Infectious Disease"/>
            <person name="Wu L."/>
            <person name="Ma J."/>
        </authorList>
    </citation>
    <scope>NUCLEOTIDE SEQUENCE [LARGE SCALE GENOMIC DNA]</scope>
    <source>
        <strain evidence="2 3">JCM 15115</strain>
    </source>
</reference>
<evidence type="ECO:0000313" key="3">
    <source>
        <dbReference type="Proteomes" id="UP001424441"/>
    </source>
</evidence>
<evidence type="ECO:0000256" key="1">
    <source>
        <dbReference type="SAM" id="MobiDB-lite"/>
    </source>
</evidence>
<accession>A0ABN1GR04</accession>
<feature type="compositionally biased region" description="Polar residues" evidence="1">
    <location>
        <begin position="127"/>
        <end position="138"/>
    </location>
</feature>
<organism evidence="2 3">
    <name type="scientific">Paenochrobactrum glaciei</name>
    <dbReference type="NCBI Taxonomy" id="486407"/>
    <lineage>
        <taxon>Bacteria</taxon>
        <taxon>Pseudomonadati</taxon>
        <taxon>Pseudomonadota</taxon>
        <taxon>Alphaproteobacteria</taxon>
        <taxon>Hyphomicrobiales</taxon>
        <taxon>Brucellaceae</taxon>
        <taxon>Paenochrobactrum</taxon>
    </lineage>
</organism>
<evidence type="ECO:0000313" key="2">
    <source>
        <dbReference type="EMBL" id="GAA0616947.1"/>
    </source>
</evidence>
<keyword evidence="3" id="KW-1185">Reference proteome</keyword>